<evidence type="ECO:0000313" key="2">
    <source>
        <dbReference type="EMBL" id="KZP05504.1"/>
    </source>
</evidence>
<gene>
    <name evidence="2" type="ORF">FIBSPDRAFT_967208</name>
</gene>
<protein>
    <submittedName>
        <fullName evidence="2">Uncharacterized protein</fullName>
    </submittedName>
</protein>
<reference evidence="2 3" key="1">
    <citation type="journal article" date="2016" name="Mol. Biol. Evol.">
        <title>Comparative Genomics of Early-Diverging Mushroom-Forming Fungi Provides Insights into the Origins of Lignocellulose Decay Capabilities.</title>
        <authorList>
            <person name="Nagy L.G."/>
            <person name="Riley R."/>
            <person name="Tritt A."/>
            <person name="Adam C."/>
            <person name="Daum C."/>
            <person name="Floudas D."/>
            <person name="Sun H."/>
            <person name="Yadav J.S."/>
            <person name="Pangilinan J."/>
            <person name="Larsson K.H."/>
            <person name="Matsuura K."/>
            <person name="Barry K."/>
            <person name="Labutti K."/>
            <person name="Kuo R."/>
            <person name="Ohm R.A."/>
            <person name="Bhattacharya S.S."/>
            <person name="Shirouzu T."/>
            <person name="Yoshinaga Y."/>
            <person name="Martin F.M."/>
            <person name="Grigoriev I.V."/>
            <person name="Hibbett D.S."/>
        </authorList>
    </citation>
    <scope>NUCLEOTIDE SEQUENCE [LARGE SCALE GENOMIC DNA]</scope>
    <source>
        <strain evidence="2 3">CBS 109695</strain>
    </source>
</reference>
<feature type="region of interest" description="Disordered" evidence="1">
    <location>
        <begin position="1"/>
        <end position="49"/>
    </location>
</feature>
<feature type="compositionally biased region" description="Basic residues" evidence="1">
    <location>
        <begin position="1"/>
        <end position="13"/>
    </location>
</feature>
<sequence length="150" mass="16936">MRHPDPHRRRPDRHNRPSAAKQIRSTYAHPASAATSGFDGEKRRGARAPWTRGVRTLVPSTLGARDGWLDWPYSLASLRDVKRPKLPTRRLALIKTVDRSLCLSVTLATGPHCSMFTFGRLLTLHAGELPRLYESLYQLLPPTDEYPPFG</sequence>
<accession>A0A167VYJ2</accession>
<proteinExistence type="predicted"/>
<keyword evidence="3" id="KW-1185">Reference proteome</keyword>
<evidence type="ECO:0000313" key="3">
    <source>
        <dbReference type="Proteomes" id="UP000076532"/>
    </source>
</evidence>
<dbReference type="EMBL" id="KV417834">
    <property type="protein sequence ID" value="KZP05504.1"/>
    <property type="molecule type" value="Genomic_DNA"/>
</dbReference>
<organism evidence="2 3">
    <name type="scientific">Athelia psychrophila</name>
    <dbReference type="NCBI Taxonomy" id="1759441"/>
    <lineage>
        <taxon>Eukaryota</taxon>
        <taxon>Fungi</taxon>
        <taxon>Dikarya</taxon>
        <taxon>Basidiomycota</taxon>
        <taxon>Agaricomycotina</taxon>
        <taxon>Agaricomycetes</taxon>
        <taxon>Agaricomycetidae</taxon>
        <taxon>Atheliales</taxon>
        <taxon>Atheliaceae</taxon>
        <taxon>Athelia</taxon>
    </lineage>
</organism>
<evidence type="ECO:0000256" key="1">
    <source>
        <dbReference type="SAM" id="MobiDB-lite"/>
    </source>
</evidence>
<dbReference type="Proteomes" id="UP000076532">
    <property type="component" value="Unassembled WGS sequence"/>
</dbReference>
<name>A0A167VYJ2_9AGAM</name>
<dbReference type="AlphaFoldDB" id="A0A167VYJ2"/>